<name>A0A0N4UWN6_ENTVE</name>
<dbReference type="EMBL" id="UXUI01007240">
    <property type="protein sequence ID" value="VDD86479.1"/>
    <property type="molecule type" value="Genomic_DNA"/>
</dbReference>
<evidence type="ECO:0000313" key="3">
    <source>
        <dbReference type="Proteomes" id="UP000274131"/>
    </source>
</evidence>
<evidence type="ECO:0000256" key="1">
    <source>
        <dbReference type="SAM" id="Coils"/>
    </source>
</evidence>
<keyword evidence="3" id="KW-1185">Reference proteome</keyword>
<sequence>MNFVEAGDIRPSSSTSYSEVFPSGAGIDKIPRGAVRQKLKLFGGSFSHGRCGEINVRHSASLSKEPVDYFLESKKFSTKISIKRLPQNTMQRYQSGSTSSLRLPSDKIGSSRVRLQNAQATLTVKRNETPNRLKKIKTSVDGRHTFKKPVTYASAGHLILVSTLVMVSREEASGCIDAAFKNFCGERVELVEPGTNRTSQPFETKYNESFSEKSVVRIDGPIYQQPVIQRSPQETVASSSLYANELSKSSTWAGSRKPEVIYDQPFTGTENAKTIQVPLAPISPRILVAQLASFKELNQQLAVKLAKAERDAQLFRLQLSLLNENNEAEVEGRNDVETLREEALEALLKEQEGNGLRPLSPASIRKNCDRMLQFVKEYGCSMEYKKENRTPEVSFLAALEECSIPGHVEQHDAVRGNGICNEPEDGRSIGYKQSYNPAQQISALQGKLTLLENELSMKDDEIDRLERGIADAQRCVYSVCKSFFLLCKTVLELQNQQLNAKLGMLSMGNTVERRVQDKELSVG</sequence>
<gene>
    <name evidence="2" type="ORF">EVEC_LOCUS1622</name>
</gene>
<dbReference type="Proteomes" id="UP000274131">
    <property type="component" value="Unassembled WGS sequence"/>
</dbReference>
<dbReference type="OrthoDB" id="5857206at2759"/>
<dbReference type="WBParaSite" id="EVEC_0000191401-mRNA-1">
    <property type="protein sequence ID" value="EVEC_0000191401-mRNA-1"/>
    <property type="gene ID" value="EVEC_0000191401"/>
</dbReference>
<proteinExistence type="predicted"/>
<dbReference type="AlphaFoldDB" id="A0A0N4UWN6"/>
<feature type="coiled-coil region" evidence="1">
    <location>
        <begin position="441"/>
        <end position="468"/>
    </location>
</feature>
<feature type="coiled-coil region" evidence="1">
    <location>
        <begin position="291"/>
        <end position="325"/>
    </location>
</feature>
<organism evidence="4">
    <name type="scientific">Enterobius vermicularis</name>
    <name type="common">Human pinworm</name>
    <dbReference type="NCBI Taxonomy" id="51028"/>
    <lineage>
        <taxon>Eukaryota</taxon>
        <taxon>Metazoa</taxon>
        <taxon>Ecdysozoa</taxon>
        <taxon>Nematoda</taxon>
        <taxon>Chromadorea</taxon>
        <taxon>Rhabditida</taxon>
        <taxon>Spirurina</taxon>
        <taxon>Oxyuridomorpha</taxon>
        <taxon>Oxyuroidea</taxon>
        <taxon>Oxyuridae</taxon>
        <taxon>Enterobius</taxon>
    </lineage>
</organism>
<reference evidence="4" key="1">
    <citation type="submission" date="2017-02" db="UniProtKB">
        <authorList>
            <consortium name="WormBaseParasite"/>
        </authorList>
    </citation>
    <scope>IDENTIFICATION</scope>
</reference>
<protein>
    <submittedName>
        <fullName evidence="4">Protein kinase domain-containing protein</fullName>
    </submittedName>
</protein>
<keyword evidence="1" id="KW-0175">Coiled coil</keyword>
<evidence type="ECO:0000313" key="4">
    <source>
        <dbReference type="WBParaSite" id="EVEC_0000191401-mRNA-1"/>
    </source>
</evidence>
<reference evidence="2 3" key="2">
    <citation type="submission" date="2018-10" db="EMBL/GenBank/DDBJ databases">
        <authorList>
            <consortium name="Pathogen Informatics"/>
        </authorList>
    </citation>
    <scope>NUCLEOTIDE SEQUENCE [LARGE SCALE GENOMIC DNA]</scope>
</reference>
<evidence type="ECO:0000313" key="2">
    <source>
        <dbReference type="EMBL" id="VDD86479.1"/>
    </source>
</evidence>
<accession>A0A0N4UWN6</accession>